<protein>
    <submittedName>
        <fullName evidence="1">Uncharacterized protein</fullName>
    </submittedName>
</protein>
<dbReference type="AlphaFoldDB" id="A0A418YXX2"/>
<sequence length="70" mass="7748">MAGSRALNRRVKRMEESGKPKPSLIAIWYGSFDEWVEQDVLPGVESGALEPDDIVDVVAVLRGCEALYAR</sequence>
<keyword evidence="2" id="KW-1185">Reference proteome</keyword>
<evidence type="ECO:0000313" key="1">
    <source>
        <dbReference type="EMBL" id="RJG57709.1"/>
    </source>
</evidence>
<accession>A0A418YXX2</accession>
<reference evidence="1 2" key="1">
    <citation type="submission" date="2018-08" db="EMBL/GenBank/DDBJ databases">
        <title>Sphingobium sp. EO9.</title>
        <authorList>
            <person name="Park Y."/>
            <person name="Kim K.H."/>
            <person name="Jeon C.O."/>
        </authorList>
    </citation>
    <scope>NUCLEOTIDE SEQUENCE [LARGE SCALE GENOMIC DNA]</scope>
    <source>
        <strain evidence="1 2">EO9</strain>
    </source>
</reference>
<name>A0A418YXX2_9SPHN</name>
<comment type="caution">
    <text evidence="1">The sequence shown here is derived from an EMBL/GenBank/DDBJ whole genome shotgun (WGS) entry which is preliminary data.</text>
</comment>
<dbReference type="EMBL" id="QVRA01000001">
    <property type="protein sequence ID" value="RJG57709.1"/>
    <property type="molecule type" value="Genomic_DNA"/>
</dbReference>
<dbReference type="RefSeq" id="WP_119743440.1">
    <property type="nucleotide sequence ID" value="NZ_QVRA01000001.1"/>
</dbReference>
<gene>
    <name evidence="1" type="ORF">D0Z70_00315</name>
</gene>
<evidence type="ECO:0000313" key="2">
    <source>
        <dbReference type="Proteomes" id="UP000283469"/>
    </source>
</evidence>
<proteinExistence type="predicted"/>
<dbReference type="OrthoDB" id="7474667at2"/>
<dbReference type="Proteomes" id="UP000283469">
    <property type="component" value="Unassembled WGS sequence"/>
</dbReference>
<organism evidence="1 2">
    <name type="scientific">Sphingobium terrigena</name>
    <dbReference type="NCBI Taxonomy" id="2304063"/>
    <lineage>
        <taxon>Bacteria</taxon>
        <taxon>Pseudomonadati</taxon>
        <taxon>Pseudomonadota</taxon>
        <taxon>Alphaproteobacteria</taxon>
        <taxon>Sphingomonadales</taxon>
        <taxon>Sphingomonadaceae</taxon>
        <taxon>Sphingobium</taxon>
    </lineage>
</organism>